<dbReference type="EMBL" id="CM018204">
    <property type="protein sequence ID" value="KAB2089288.1"/>
    <property type="molecule type" value="Genomic_DNA"/>
</dbReference>
<evidence type="ECO:0000313" key="2">
    <source>
        <dbReference type="EMBL" id="KAB2089288.1"/>
    </source>
</evidence>
<proteinExistence type="predicted"/>
<name>A0A5J5W9I0_GOSBA</name>
<organism evidence="2 3">
    <name type="scientific">Gossypium barbadense</name>
    <name type="common">Sea Island cotton</name>
    <name type="synonym">Hibiscus barbadensis</name>
    <dbReference type="NCBI Taxonomy" id="3634"/>
    <lineage>
        <taxon>Eukaryota</taxon>
        <taxon>Viridiplantae</taxon>
        <taxon>Streptophyta</taxon>
        <taxon>Embryophyta</taxon>
        <taxon>Tracheophyta</taxon>
        <taxon>Spermatophyta</taxon>
        <taxon>Magnoliopsida</taxon>
        <taxon>eudicotyledons</taxon>
        <taxon>Gunneridae</taxon>
        <taxon>Pentapetalae</taxon>
        <taxon>rosids</taxon>
        <taxon>malvids</taxon>
        <taxon>Malvales</taxon>
        <taxon>Malvaceae</taxon>
        <taxon>Malvoideae</taxon>
        <taxon>Gossypium</taxon>
    </lineage>
</organism>
<protein>
    <submittedName>
        <fullName evidence="2">Uncharacterized protein</fullName>
    </submittedName>
</protein>
<evidence type="ECO:0000256" key="1">
    <source>
        <dbReference type="SAM" id="SignalP"/>
    </source>
</evidence>
<sequence length="83" mass="9513">MRKTYNLGGLVFILGIHTLEGRQGMNFRQGTKKQEIWFTSVLKEVEEEPQTRVMVPKSKPKSTVASTVEEEEGIEPMMLFLRA</sequence>
<dbReference type="OrthoDB" id="10331705at2759"/>
<gene>
    <name evidence="2" type="ORF">ES319_A03G051600v1</name>
</gene>
<dbReference type="Proteomes" id="UP000327439">
    <property type="component" value="Chromosome A03"/>
</dbReference>
<dbReference type="AlphaFoldDB" id="A0A5J5W9I0"/>
<keyword evidence="3" id="KW-1185">Reference proteome</keyword>
<evidence type="ECO:0000313" key="3">
    <source>
        <dbReference type="Proteomes" id="UP000327439"/>
    </source>
</evidence>
<feature type="signal peptide" evidence="1">
    <location>
        <begin position="1"/>
        <end position="21"/>
    </location>
</feature>
<accession>A0A5J5W9I0</accession>
<feature type="chain" id="PRO_5023855644" evidence="1">
    <location>
        <begin position="22"/>
        <end position="83"/>
    </location>
</feature>
<reference evidence="3" key="1">
    <citation type="journal article" date="2020" name="Nat. Genet.">
        <title>Genomic diversifications of five Gossypium allopolyploid species and their impact on cotton improvement.</title>
        <authorList>
            <person name="Chen Z.J."/>
            <person name="Sreedasyam A."/>
            <person name="Ando A."/>
            <person name="Song Q."/>
            <person name="De Santiago L.M."/>
            <person name="Hulse-Kemp A.M."/>
            <person name="Ding M."/>
            <person name="Ye W."/>
            <person name="Kirkbride R.C."/>
            <person name="Jenkins J."/>
            <person name="Plott C."/>
            <person name="Lovell J."/>
            <person name="Lin Y.M."/>
            <person name="Vaughn R."/>
            <person name="Liu B."/>
            <person name="Simpson S."/>
            <person name="Scheffler B.E."/>
            <person name="Wen L."/>
            <person name="Saski C.A."/>
            <person name="Grover C.E."/>
            <person name="Hu G."/>
            <person name="Conover J.L."/>
            <person name="Carlson J.W."/>
            <person name="Shu S."/>
            <person name="Boston L.B."/>
            <person name="Williams M."/>
            <person name="Peterson D.G."/>
            <person name="McGee K."/>
            <person name="Jones D.C."/>
            <person name="Wendel J.F."/>
            <person name="Stelly D.M."/>
            <person name="Grimwood J."/>
            <person name="Schmutz J."/>
        </authorList>
    </citation>
    <scope>NUCLEOTIDE SEQUENCE [LARGE SCALE GENOMIC DNA]</scope>
    <source>
        <strain evidence="3">cv. 3-79</strain>
    </source>
</reference>
<keyword evidence="1" id="KW-0732">Signal</keyword>